<proteinExistence type="predicted"/>
<dbReference type="Pfam" id="PF02684">
    <property type="entry name" value="LpxB"/>
    <property type="match status" value="1"/>
</dbReference>
<keyword evidence="6" id="KW-0328">Glycosyltransferase</keyword>
<keyword evidence="4" id="KW-0444">Lipid biosynthesis</keyword>
<dbReference type="GO" id="GO:0005543">
    <property type="term" value="F:phospholipid binding"/>
    <property type="evidence" value="ECO:0007669"/>
    <property type="project" value="TreeGrafter"/>
</dbReference>
<evidence type="ECO:0000313" key="12">
    <source>
        <dbReference type="Proteomes" id="UP000229641"/>
    </source>
</evidence>
<comment type="caution">
    <text evidence="11">The sequence shown here is derived from an EMBL/GenBank/DDBJ whole genome shotgun (WGS) entry which is preliminary data.</text>
</comment>
<evidence type="ECO:0000256" key="8">
    <source>
        <dbReference type="ARBA" id="ARBA00023098"/>
    </source>
</evidence>
<dbReference type="GO" id="GO:0008915">
    <property type="term" value="F:lipid-A-disaccharide synthase activity"/>
    <property type="evidence" value="ECO:0007669"/>
    <property type="project" value="UniProtKB-UniRule"/>
</dbReference>
<organism evidence="11 12">
    <name type="scientific">Candidatus Ghiorseimicrobium undicola</name>
    <dbReference type="NCBI Taxonomy" id="1974746"/>
    <lineage>
        <taxon>Bacteria</taxon>
        <taxon>Pseudomonadati</taxon>
        <taxon>Candidatus Omnitrophota</taxon>
        <taxon>Candidatus Ghiorseimicrobium</taxon>
    </lineage>
</organism>
<evidence type="ECO:0000256" key="2">
    <source>
        <dbReference type="ARBA" id="ARBA00012687"/>
    </source>
</evidence>
<keyword evidence="5" id="KW-0441">Lipid A biosynthesis</keyword>
<comment type="catalytic activity">
    <reaction evidence="9">
        <text>a lipid X + a UDP-2-N,3-O-bis[(3R)-3-hydroxyacyl]-alpha-D-glucosamine = a lipid A disaccharide + UDP + H(+)</text>
        <dbReference type="Rhea" id="RHEA:67828"/>
        <dbReference type="ChEBI" id="CHEBI:15378"/>
        <dbReference type="ChEBI" id="CHEBI:58223"/>
        <dbReference type="ChEBI" id="CHEBI:137748"/>
        <dbReference type="ChEBI" id="CHEBI:176338"/>
        <dbReference type="ChEBI" id="CHEBI:176343"/>
        <dbReference type="EC" id="2.4.1.182"/>
    </reaction>
</comment>
<dbReference type="GO" id="GO:0009245">
    <property type="term" value="P:lipid A biosynthetic process"/>
    <property type="evidence" value="ECO:0007669"/>
    <property type="project" value="UniProtKB-UniRule"/>
</dbReference>
<evidence type="ECO:0000256" key="9">
    <source>
        <dbReference type="ARBA" id="ARBA00048975"/>
    </source>
</evidence>
<reference evidence="11 12" key="1">
    <citation type="submission" date="2017-09" db="EMBL/GenBank/DDBJ databases">
        <title>Depth-based differentiation of microbial function through sediment-hosted aquifers and enrichment of novel symbionts in the deep terrestrial subsurface.</title>
        <authorList>
            <person name="Probst A.J."/>
            <person name="Ladd B."/>
            <person name="Jarett J.K."/>
            <person name="Geller-Mcgrath D.E."/>
            <person name="Sieber C.M."/>
            <person name="Emerson J.B."/>
            <person name="Anantharaman K."/>
            <person name="Thomas B.C."/>
            <person name="Malmstrom R."/>
            <person name="Stieglmeier M."/>
            <person name="Klingl A."/>
            <person name="Woyke T."/>
            <person name="Ryan C.M."/>
            <person name="Banfield J.F."/>
        </authorList>
    </citation>
    <scope>NUCLEOTIDE SEQUENCE [LARGE SCALE GENOMIC DNA]</scope>
    <source>
        <strain evidence="11">CG11_big_fil_rev_8_21_14_0_20_42_13</strain>
    </source>
</reference>
<dbReference type="InterPro" id="IPR003835">
    <property type="entry name" value="Glyco_trans_19"/>
</dbReference>
<evidence type="ECO:0000256" key="7">
    <source>
        <dbReference type="ARBA" id="ARBA00022679"/>
    </source>
</evidence>
<feature type="non-terminal residue" evidence="11">
    <location>
        <position position="331"/>
    </location>
</feature>
<evidence type="ECO:0000256" key="3">
    <source>
        <dbReference type="ARBA" id="ARBA00020902"/>
    </source>
</evidence>
<dbReference type="PANTHER" id="PTHR30372:SF4">
    <property type="entry name" value="LIPID-A-DISACCHARIDE SYNTHASE, MITOCHONDRIAL-RELATED"/>
    <property type="match status" value="1"/>
</dbReference>
<name>A0A2H0LXN5_9BACT</name>
<dbReference type="SUPFAM" id="SSF53756">
    <property type="entry name" value="UDP-Glycosyltransferase/glycogen phosphorylase"/>
    <property type="match status" value="1"/>
</dbReference>
<gene>
    <name evidence="11" type="ORF">COV72_04470</name>
</gene>
<accession>A0A2H0LXN5</accession>
<comment type="function">
    <text evidence="1">Condensation of UDP-2,3-diacylglucosamine and 2,3-diacylglucosamine-1-phosphate to form lipid A disaccharide, a precursor of lipid A, a phosphorylated glycolipid that anchors the lipopolysaccharide to the outer membrane of the cell.</text>
</comment>
<protein>
    <recommendedName>
        <fullName evidence="3 10">Lipid-A-disaccharide synthase</fullName>
        <ecNumber evidence="2 10">2.4.1.182</ecNumber>
    </recommendedName>
</protein>
<evidence type="ECO:0000313" key="11">
    <source>
        <dbReference type="EMBL" id="PIQ89168.1"/>
    </source>
</evidence>
<dbReference type="NCBIfam" id="TIGR00215">
    <property type="entry name" value="lpxB"/>
    <property type="match status" value="1"/>
</dbReference>
<dbReference type="AlphaFoldDB" id="A0A2H0LXN5"/>
<dbReference type="GO" id="GO:0016020">
    <property type="term" value="C:membrane"/>
    <property type="evidence" value="ECO:0007669"/>
    <property type="project" value="GOC"/>
</dbReference>
<dbReference type="PANTHER" id="PTHR30372">
    <property type="entry name" value="LIPID-A-DISACCHARIDE SYNTHASE"/>
    <property type="match status" value="1"/>
</dbReference>
<dbReference type="EC" id="2.4.1.182" evidence="2 10"/>
<evidence type="ECO:0000256" key="6">
    <source>
        <dbReference type="ARBA" id="ARBA00022676"/>
    </source>
</evidence>
<evidence type="ECO:0000256" key="4">
    <source>
        <dbReference type="ARBA" id="ARBA00022516"/>
    </source>
</evidence>
<dbReference type="EMBL" id="PCWA01000067">
    <property type="protein sequence ID" value="PIQ89168.1"/>
    <property type="molecule type" value="Genomic_DNA"/>
</dbReference>
<sequence>MKRILIIAGEASSDMHAANLIKEISALDKDISFFGLGGGNMQKAGVNLHNNIVRLAFIGPGGLFKHYLKLRKIYNNLCVYIEKNRPDCAILIDYAEFNLRIAKKLKALNVPIIYYISPQVWAWGLWRIKTIRRLVDKMLVFFRFEETLYKNHSVDVDFIGHPLLDTVKVDSDKEDIIVKFGINKDSKIVGILPGSREGEIKNILPIMLESAKLLVSKKPALKIDLLLPLAATADKNFVEYQVEKSGLHVKIIQNDTYDAIAVCDCAMVASGTATLETALLEVPMAIIYKANFLTYILTKNLIKLPYIGLVNIVAGRRLIPEFLQYEAMPDK</sequence>
<dbReference type="Proteomes" id="UP000229641">
    <property type="component" value="Unassembled WGS sequence"/>
</dbReference>
<evidence type="ECO:0000256" key="5">
    <source>
        <dbReference type="ARBA" id="ARBA00022556"/>
    </source>
</evidence>
<keyword evidence="7" id="KW-0808">Transferase</keyword>
<keyword evidence="8" id="KW-0443">Lipid metabolism</keyword>
<evidence type="ECO:0000256" key="10">
    <source>
        <dbReference type="NCBIfam" id="TIGR00215"/>
    </source>
</evidence>
<evidence type="ECO:0000256" key="1">
    <source>
        <dbReference type="ARBA" id="ARBA00002056"/>
    </source>
</evidence>